<organism evidence="10 11">
    <name type="scientific">Sphingomonas gei</name>
    <dbReference type="NCBI Taxonomy" id="1395960"/>
    <lineage>
        <taxon>Bacteria</taxon>
        <taxon>Pseudomonadati</taxon>
        <taxon>Pseudomonadota</taxon>
        <taxon>Alphaproteobacteria</taxon>
        <taxon>Sphingomonadales</taxon>
        <taxon>Sphingomonadaceae</taxon>
        <taxon>Sphingomonas</taxon>
    </lineage>
</organism>
<dbReference type="AlphaFoldDB" id="A0A4V3QZ79"/>
<comment type="caution">
    <text evidence="10">The sequence shown here is derived from an EMBL/GenBank/DDBJ whole genome shotgun (WGS) entry which is preliminary data.</text>
</comment>
<keyword evidence="11" id="KW-1185">Reference proteome</keyword>
<evidence type="ECO:0000256" key="5">
    <source>
        <dbReference type="ARBA" id="ARBA00023015"/>
    </source>
</evidence>
<name>A0A4V3QZ79_9SPHN</name>
<dbReference type="InterPro" id="IPR031316">
    <property type="entry name" value="FlgM_C"/>
</dbReference>
<evidence type="ECO:0000256" key="8">
    <source>
        <dbReference type="ARBA" id="ARBA00030117"/>
    </source>
</evidence>
<comment type="function">
    <text evidence="7">Responsible for the coupling of flagellin expression to flagellar assembly by preventing expression of the flagellin genes when a component of the middle class of proteins is defective. It negatively regulates flagellar genes by inhibiting the activity of FliA by directly binding to FliA.</text>
</comment>
<keyword evidence="4" id="KW-1005">Bacterial flagellum biogenesis</keyword>
<dbReference type="GO" id="GO:0044781">
    <property type="term" value="P:bacterial-type flagellum organization"/>
    <property type="evidence" value="ECO:0007669"/>
    <property type="project" value="UniProtKB-KW"/>
</dbReference>
<keyword evidence="10" id="KW-0966">Cell projection</keyword>
<proteinExistence type="inferred from homology"/>
<protein>
    <recommendedName>
        <fullName evidence="2">Negative regulator of flagellin synthesis</fullName>
    </recommendedName>
    <alternativeName>
        <fullName evidence="8">Anti-sigma-28 factor</fullName>
    </alternativeName>
</protein>
<evidence type="ECO:0000256" key="6">
    <source>
        <dbReference type="ARBA" id="ARBA00023163"/>
    </source>
</evidence>
<dbReference type="RefSeq" id="WP_135963732.1">
    <property type="nucleotide sequence ID" value="NZ_SRXT01000004.1"/>
</dbReference>
<keyword evidence="3" id="KW-0678">Repressor</keyword>
<dbReference type="Proteomes" id="UP000306147">
    <property type="component" value="Unassembled WGS sequence"/>
</dbReference>
<keyword evidence="10" id="KW-0282">Flagellum</keyword>
<dbReference type="OrthoDB" id="7392062at2"/>
<keyword evidence="10" id="KW-0969">Cilium</keyword>
<sequence length="97" mass="10141">MVDPIGNKAGAVADRRIAPVAPAAPVAAAKPTSNEVRAVESTAVQLTGTMAAKPPVDAERVAKIRKAIEDGKFPIYPTTIADRLLALKLEWSPNDPA</sequence>
<keyword evidence="5" id="KW-0805">Transcription regulation</keyword>
<evidence type="ECO:0000256" key="2">
    <source>
        <dbReference type="ARBA" id="ARBA00017823"/>
    </source>
</evidence>
<dbReference type="Pfam" id="PF04316">
    <property type="entry name" value="FlgM"/>
    <property type="match status" value="1"/>
</dbReference>
<keyword evidence="6" id="KW-0804">Transcription</keyword>
<evidence type="ECO:0000256" key="4">
    <source>
        <dbReference type="ARBA" id="ARBA00022795"/>
    </source>
</evidence>
<comment type="similarity">
    <text evidence="1">Belongs to the FlgM family.</text>
</comment>
<dbReference type="GO" id="GO:0045892">
    <property type="term" value="P:negative regulation of DNA-templated transcription"/>
    <property type="evidence" value="ECO:0007669"/>
    <property type="project" value="InterPro"/>
</dbReference>
<dbReference type="InterPro" id="IPR035890">
    <property type="entry name" value="Anti-sigma-28_factor_FlgM_sf"/>
</dbReference>
<gene>
    <name evidence="10" type="primary">flgM</name>
    <name evidence="10" type="ORF">E5A73_10180</name>
</gene>
<dbReference type="NCBIfam" id="TIGR03824">
    <property type="entry name" value="FlgM_jcvi"/>
    <property type="match status" value="1"/>
</dbReference>
<evidence type="ECO:0000256" key="3">
    <source>
        <dbReference type="ARBA" id="ARBA00022491"/>
    </source>
</evidence>
<dbReference type="InterPro" id="IPR007412">
    <property type="entry name" value="FlgM"/>
</dbReference>
<dbReference type="EMBL" id="SRXT01000004">
    <property type="protein sequence ID" value="TGX53222.1"/>
    <property type="molecule type" value="Genomic_DNA"/>
</dbReference>
<accession>A0A4V3QZ79</accession>
<evidence type="ECO:0000256" key="7">
    <source>
        <dbReference type="ARBA" id="ARBA00024739"/>
    </source>
</evidence>
<evidence type="ECO:0000313" key="11">
    <source>
        <dbReference type="Proteomes" id="UP000306147"/>
    </source>
</evidence>
<evidence type="ECO:0000259" key="9">
    <source>
        <dbReference type="Pfam" id="PF04316"/>
    </source>
</evidence>
<feature type="domain" description="Anti-sigma-28 factor FlgM C-terminal" evidence="9">
    <location>
        <begin position="45"/>
        <end position="85"/>
    </location>
</feature>
<evidence type="ECO:0000313" key="10">
    <source>
        <dbReference type="EMBL" id="TGX53222.1"/>
    </source>
</evidence>
<evidence type="ECO:0000256" key="1">
    <source>
        <dbReference type="ARBA" id="ARBA00005322"/>
    </source>
</evidence>
<dbReference type="SUPFAM" id="SSF101498">
    <property type="entry name" value="Anti-sigma factor FlgM"/>
    <property type="match status" value="1"/>
</dbReference>
<reference evidence="10 11" key="1">
    <citation type="submission" date="2019-04" db="EMBL/GenBank/DDBJ databases">
        <title>Sphingomonas psychrotolerans sp. nov., isolated from soil in the Tianshan Mountains, Xinjiang, China.</title>
        <authorList>
            <person name="Luo Y."/>
            <person name="Sheng H."/>
        </authorList>
    </citation>
    <scope>NUCLEOTIDE SEQUENCE [LARGE SCALE GENOMIC DNA]</scope>
    <source>
        <strain evidence="10 11">ZFGT-11</strain>
    </source>
</reference>